<evidence type="ECO:0000313" key="2">
    <source>
        <dbReference type="Proteomes" id="UP000075391"/>
    </source>
</evidence>
<comment type="caution">
    <text evidence="1">The sequence shown here is derived from an EMBL/GenBank/DDBJ whole genome shotgun (WGS) entry which is preliminary data.</text>
</comment>
<proteinExistence type="predicted"/>
<gene>
    <name evidence="1" type="ORF">AZI85_17260</name>
</gene>
<dbReference type="Proteomes" id="UP000075391">
    <property type="component" value="Unassembled WGS sequence"/>
</dbReference>
<name>A0A150WT06_BDEBC</name>
<sequence length="121" mass="13999">MKTKLELIDWQLWTNSPKLSKTVGPFKLSCTKPYIGCVVDGRAANFIVFKPTKNGALRIDLRLRLTDEQVETLTNADIEVLDYASYWRVHPIRLSKEQVQNPPKELLDILKVSYNEYFEIA</sequence>
<dbReference type="AlphaFoldDB" id="A0A150WT06"/>
<reference evidence="1 2" key="1">
    <citation type="submission" date="2016-03" db="EMBL/GenBank/DDBJ databases">
        <authorList>
            <person name="Ploux O."/>
        </authorList>
    </citation>
    <scope>NUCLEOTIDE SEQUENCE [LARGE SCALE GENOMIC DNA]</scope>
    <source>
        <strain evidence="1 2">BER2</strain>
    </source>
</reference>
<dbReference type="RefSeq" id="WP_155723949.1">
    <property type="nucleotide sequence ID" value="NZ_LUKF01000008.1"/>
</dbReference>
<evidence type="ECO:0008006" key="3">
    <source>
        <dbReference type="Google" id="ProtNLM"/>
    </source>
</evidence>
<dbReference type="EMBL" id="LUKF01000008">
    <property type="protein sequence ID" value="KYG67628.1"/>
    <property type="molecule type" value="Genomic_DNA"/>
</dbReference>
<organism evidence="1 2">
    <name type="scientific">Bdellovibrio bacteriovorus</name>
    <dbReference type="NCBI Taxonomy" id="959"/>
    <lineage>
        <taxon>Bacteria</taxon>
        <taxon>Pseudomonadati</taxon>
        <taxon>Bdellovibrionota</taxon>
        <taxon>Bdellovibrionia</taxon>
        <taxon>Bdellovibrionales</taxon>
        <taxon>Pseudobdellovibrionaceae</taxon>
        <taxon>Bdellovibrio</taxon>
    </lineage>
</organism>
<accession>A0A150WT06</accession>
<evidence type="ECO:0000313" key="1">
    <source>
        <dbReference type="EMBL" id="KYG67628.1"/>
    </source>
</evidence>
<protein>
    <recommendedName>
        <fullName evidence="3">MmcQ/YjbR family DNA-binding protein</fullName>
    </recommendedName>
</protein>